<feature type="compositionally biased region" description="Low complexity" evidence="1">
    <location>
        <begin position="293"/>
        <end position="307"/>
    </location>
</feature>
<evidence type="ECO:0000313" key="4">
    <source>
        <dbReference type="Proteomes" id="UP001465976"/>
    </source>
</evidence>
<feature type="region of interest" description="Disordered" evidence="1">
    <location>
        <begin position="255"/>
        <end position="362"/>
    </location>
</feature>
<evidence type="ECO:0000259" key="2">
    <source>
        <dbReference type="Pfam" id="PF08719"/>
    </source>
</evidence>
<dbReference type="EMBL" id="JBAHYK010000009">
    <property type="protein sequence ID" value="KAL0581477.1"/>
    <property type="molecule type" value="Genomic_DNA"/>
</dbReference>
<dbReference type="InterPro" id="IPR037238">
    <property type="entry name" value="YbiA-like_sf"/>
</dbReference>
<proteinExistence type="predicted"/>
<feature type="compositionally biased region" description="Gly residues" evidence="1">
    <location>
        <begin position="308"/>
        <end position="319"/>
    </location>
</feature>
<feature type="compositionally biased region" description="Low complexity" evidence="1">
    <location>
        <begin position="221"/>
        <end position="232"/>
    </location>
</feature>
<dbReference type="Pfam" id="PF08719">
    <property type="entry name" value="NADAR"/>
    <property type="match status" value="1"/>
</dbReference>
<feature type="domain" description="NADAR" evidence="2">
    <location>
        <begin position="586"/>
        <end position="740"/>
    </location>
</feature>
<feature type="compositionally biased region" description="Pro residues" evidence="1">
    <location>
        <begin position="558"/>
        <end position="567"/>
    </location>
</feature>
<accession>A0ABR3G0W5</accession>
<evidence type="ECO:0000313" key="3">
    <source>
        <dbReference type="EMBL" id="KAL0581477.1"/>
    </source>
</evidence>
<feature type="region of interest" description="Disordered" evidence="1">
    <location>
        <begin position="1"/>
        <end position="20"/>
    </location>
</feature>
<comment type="caution">
    <text evidence="3">The sequence shown here is derived from an EMBL/GenBank/DDBJ whole genome shotgun (WGS) entry which is preliminary data.</text>
</comment>
<feature type="region of interest" description="Disordered" evidence="1">
    <location>
        <begin position="461"/>
        <end position="573"/>
    </location>
</feature>
<feature type="compositionally biased region" description="Basic and acidic residues" evidence="1">
    <location>
        <begin position="320"/>
        <end position="335"/>
    </location>
</feature>
<dbReference type="InterPro" id="IPR012816">
    <property type="entry name" value="NADAR"/>
</dbReference>
<feature type="compositionally biased region" description="Acidic residues" evidence="1">
    <location>
        <begin position="196"/>
        <end position="205"/>
    </location>
</feature>
<dbReference type="CDD" id="cd15457">
    <property type="entry name" value="NADAR"/>
    <property type="match status" value="1"/>
</dbReference>
<name>A0ABR3G0W5_9AGAR</name>
<gene>
    <name evidence="3" type="ORF">V5O48_000519</name>
</gene>
<evidence type="ECO:0000256" key="1">
    <source>
        <dbReference type="SAM" id="MobiDB-lite"/>
    </source>
</evidence>
<feature type="compositionally biased region" description="Basic residues" evidence="1">
    <location>
        <begin position="58"/>
        <end position="76"/>
    </location>
</feature>
<dbReference type="Proteomes" id="UP001465976">
    <property type="component" value="Unassembled WGS sequence"/>
</dbReference>
<sequence length="755" mass="81164">MGQNPSKRSKNQDYPMGNPAFYPPAPVLPYQSHYPYAQPGMGHHIITPYPMMVAEAPHRRRKTRRKSGGTRRRAGTSRKPVPAIVSRPSSRAGGTTALRVTNSTAGDQEDDEEPDTGPSTLQPAGGHTPGPERYIPPQPDMDPPINSFGPYVPFEEGRGTQPVVPGQRTPYPPHTAPSSMQFTPHTRALRNFPVDSSDEDDDEEPPVVPLQSRSRSHGRSRAGSASGHGHSGAIRRVATPGLALTRRVTTGTVVEFRSNPLPRPPENVTRATPYRRLRELDLSSSTGHDTRPSSHGHAGGSSSHGHGTSIGHGNVGTGSHGHDRTRSLDANHPAHIDVQPPAQPAHDSQHHRSKTVGSFFRRGGIGAGVGTVGGGIWRRVSQRRRNPNRQRVDLSEDDYVEVEPPTPAPALAPPGVGTITPYTLTAADTRTPQPSRPVTPVAPPPVLPLDTDASSAVIPPPPLLDTAPGPGMTPRSTRTMTPGPGMLGLSQSSRPVTPIGISGTATPGISTPALGLMQPPPEFGAQPSVASTSQIPTGPAPSNYDHTSTTRPSSYAPPFQPPPPPSAQPQYSTAAPPVIFNQSQPPLNAFLNHSQFRVIYTNSIARNQPAIPLTYPTAAHLFEALKFLPNNPEHASAIRTAPTVADVYRLSSQWEAEVRPDWGSMFLSRMEDVLLLKFRQHHQLRALLFSTGVTGAVGPDDRKGRELVYEDERDKFWGRGLDGVGRNELGKALMRVRERLITEGYASAINPNLTA</sequence>
<feature type="region of interest" description="Disordered" evidence="1">
    <location>
        <begin position="53"/>
        <end position="243"/>
    </location>
</feature>
<dbReference type="SUPFAM" id="SSF143990">
    <property type="entry name" value="YbiA-like"/>
    <property type="match status" value="1"/>
</dbReference>
<reference evidence="3 4" key="1">
    <citation type="submission" date="2024-02" db="EMBL/GenBank/DDBJ databases">
        <title>A draft genome for the cacao thread blight pathogen Marasmius crinis-equi.</title>
        <authorList>
            <person name="Cohen S.P."/>
            <person name="Baruah I.K."/>
            <person name="Amoako-Attah I."/>
            <person name="Bukari Y."/>
            <person name="Meinhardt L.W."/>
            <person name="Bailey B.A."/>
        </authorList>
    </citation>
    <scope>NUCLEOTIDE SEQUENCE [LARGE SCALE GENOMIC DNA]</scope>
    <source>
        <strain evidence="3 4">GH-76</strain>
    </source>
</reference>
<organism evidence="3 4">
    <name type="scientific">Marasmius crinis-equi</name>
    <dbReference type="NCBI Taxonomy" id="585013"/>
    <lineage>
        <taxon>Eukaryota</taxon>
        <taxon>Fungi</taxon>
        <taxon>Dikarya</taxon>
        <taxon>Basidiomycota</taxon>
        <taxon>Agaricomycotina</taxon>
        <taxon>Agaricomycetes</taxon>
        <taxon>Agaricomycetidae</taxon>
        <taxon>Agaricales</taxon>
        <taxon>Marasmiineae</taxon>
        <taxon>Marasmiaceae</taxon>
        <taxon>Marasmius</taxon>
    </lineage>
</organism>
<keyword evidence="4" id="KW-1185">Reference proteome</keyword>
<feature type="compositionally biased region" description="Polar residues" evidence="1">
    <location>
        <begin position="87"/>
        <end position="106"/>
    </location>
</feature>
<protein>
    <recommendedName>
        <fullName evidence="2">NADAR domain-containing protein</fullName>
    </recommendedName>
</protein>
<dbReference type="Gene3D" id="1.10.357.40">
    <property type="entry name" value="YbiA-like"/>
    <property type="match status" value="1"/>
</dbReference>